<evidence type="ECO:0000256" key="12">
    <source>
        <dbReference type="ARBA" id="ARBA00022884"/>
    </source>
</evidence>
<dbReference type="InterPro" id="IPR022422">
    <property type="entry name" value="MAS20_rcpt_metazoan"/>
</dbReference>
<evidence type="ECO:0000256" key="3">
    <source>
        <dbReference type="ARBA" id="ARBA00005792"/>
    </source>
</evidence>
<keyword evidence="14 23" id="KW-1133">Transmembrane helix</keyword>
<keyword evidence="9" id="KW-0677">Repeat</keyword>
<keyword evidence="12 21" id="KW-0694">RNA-binding</keyword>
<organism evidence="25 26">
    <name type="scientific">Crotalus adamanteus</name>
    <name type="common">Eastern diamondback rattlesnake</name>
    <dbReference type="NCBI Taxonomy" id="8729"/>
    <lineage>
        <taxon>Eukaryota</taxon>
        <taxon>Metazoa</taxon>
        <taxon>Chordata</taxon>
        <taxon>Craniata</taxon>
        <taxon>Vertebrata</taxon>
        <taxon>Euteleostomi</taxon>
        <taxon>Lepidosauria</taxon>
        <taxon>Squamata</taxon>
        <taxon>Bifurcata</taxon>
        <taxon>Unidentata</taxon>
        <taxon>Episquamata</taxon>
        <taxon>Toxicofera</taxon>
        <taxon>Serpentes</taxon>
        <taxon>Colubroidea</taxon>
        <taxon>Viperidae</taxon>
        <taxon>Crotalinae</taxon>
        <taxon>Crotalus</taxon>
    </lineage>
</organism>
<evidence type="ECO:0000256" key="8">
    <source>
        <dbReference type="ARBA" id="ARBA00022692"/>
    </source>
</evidence>
<evidence type="ECO:0000256" key="15">
    <source>
        <dbReference type="ARBA" id="ARBA00022990"/>
    </source>
</evidence>
<dbReference type="FunFam" id="3.30.70.330:FF:000561">
    <property type="entry name" value="RNA-binding protein 34 isoform X2"/>
    <property type="match status" value="1"/>
</dbReference>
<evidence type="ECO:0000259" key="24">
    <source>
        <dbReference type="PROSITE" id="PS50102"/>
    </source>
</evidence>
<evidence type="ECO:0000256" key="16">
    <source>
        <dbReference type="ARBA" id="ARBA00023128"/>
    </source>
</evidence>
<evidence type="ECO:0000256" key="6">
    <source>
        <dbReference type="ARBA" id="ARBA00022499"/>
    </source>
</evidence>
<name>A0AAW1CCJ6_CROAD</name>
<dbReference type="GO" id="GO:0008320">
    <property type="term" value="F:protein transmembrane transporter activity"/>
    <property type="evidence" value="ECO:0007669"/>
    <property type="project" value="TreeGrafter"/>
</dbReference>
<keyword evidence="11" id="KW-0832">Ubl conjugation</keyword>
<feature type="domain" description="RRM" evidence="24">
    <location>
        <begin position="273"/>
        <end position="350"/>
    </location>
</feature>
<proteinExistence type="inferred from homology"/>
<dbReference type="SUPFAM" id="SSF47157">
    <property type="entry name" value="Mitochondrial import receptor subunit Tom20"/>
    <property type="match status" value="1"/>
</dbReference>
<dbReference type="Proteomes" id="UP001474421">
    <property type="component" value="Unassembled WGS sequence"/>
</dbReference>
<comment type="similarity">
    <text evidence="3">Belongs to the Tom20 family.</text>
</comment>
<dbReference type="GO" id="GO:0006886">
    <property type="term" value="P:intracellular protein transport"/>
    <property type="evidence" value="ECO:0007669"/>
    <property type="project" value="InterPro"/>
</dbReference>
<dbReference type="InterPro" id="IPR034221">
    <property type="entry name" value="RBM34_RRM2"/>
</dbReference>
<dbReference type="GO" id="GO:0016031">
    <property type="term" value="P:tRNA import into mitochondrion"/>
    <property type="evidence" value="ECO:0007669"/>
    <property type="project" value="TreeGrafter"/>
</dbReference>
<dbReference type="CDD" id="cd12395">
    <property type="entry name" value="RRM2_RBM34"/>
    <property type="match status" value="1"/>
</dbReference>
<evidence type="ECO:0000256" key="22">
    <source>
        <dbReference type="SAM" id="MobiDB-lite"/>
    </source>
</evidence>
<protein>
    <recommendedName>
        <fullName evidence="19">RNA-binding protein 34</fullName>
    </recommendedName>
    <alternativeName>
        <fullName evidence="20">RNA-binding motif protein 34</fullName>
    </alternativeName>
</protein>
<sequence length="534" mass="59571">MKRARMVEVSPASGKTRGRNAVAESSEDYVVGQVAGSFFQNKSATCDSNVLVQLFSAPEAEKQPMYVAVAGENKKRNHKEEEIITEIQDSSTKRQSFKKTKKTKKDTSLADETVANRECALAHVRESGEKEETQMKNRATKHFPTAEEAAQGKKKKIQVNLAKEKLKNKRTVFVGNLPVTYTAQMLKAFFKEYGQIESIRFRSLIPAEDAISKKMAAIKQKLHPNMKYVNAYIVFREESAANNALKCNGTEITSGFHIRVDLASKSTCHDNKKSIFVGNLPYEIDDETIRNHFLECGSVTGVRIVRDRNTGIGKGFGYVLFETTDAVHLALKLNQSELQGRKLRVQRKASLLPSPADDGVPVRGGPSFPLLRAWPRCLGKREVGAKGRMMGGKSSAIAAGVCGALFIGYCIYFDRKRRSDPNFKNRLRERRKKQKLAKERAGFSKLPDLKDAEAVQKFFLEEIQLGEELLAQGEYEKGVDHLTNAIAVCGQPQQLLQVLQQTLPPPVFQMLLTKLPSISQRIVSAQCLAEDDVE</sequence>
<dbReference type="EMBL" id="JAOTOJ010000001">
    <property type="protein sequence ID" value="KAK9411793.1"/>
    <property type="molecule type" value="Genomic_DNA"/>
</dbReference>
<dbReference type="SUPFAM" id="SSF54928">
    <property type="entry name" value="RNA-binding domain, RBD"/>
    <property type="match status" value="2"/>
</dbReference>
<dbReference type="GO" id="GO:0005730">
    <property type="term" value="C:nucleolus"/>
    <property type="evidence" value="ECO:0007669"/>
    <property type="project" value="UniProtKB-SubCell"/>
</dbReference>
<dbReference type="InterPro" id="IPR002056">
    <property type="entry name" value="MAS20"/>
</dbReference>
<evidence type="ECO:0000256" key="21">
    <source>
        <dbReference type="PROSITE-ProRule" id="PRU00176"/>
    </source>
</evidence>
<keyword evidence="16" id="KW-0496">Mitochondrion</keyword>
<dbReference type="PANTHER" id="PTHR12430">
    <property type="entry name" value="MITOCHONDRIAL IMPORT RECEPTOR SUBUNIT TOM20"/>
    <property type="match status" value="1"/>
</dbReference>
<dbReference type="PANTHER" id="PTHR12430:SF0">
    <property type="entry name" value="TRANSLOCASE OF OUTER MITOCHONDRIAL MEMBRANE 20"/>
    <property type="match status" value="1"/>
</dbReference>
<dbReference type="FunFam" id="1.20.960.10:FF:000001">
    <property type="entry name" value="Mitochondrial import receptor subunit TOM20 homolog"/>
    <property type="match status" value="1"/>
</dbReference>
<evidence type="ECO:0000256" key="18">
    <source>
        <dbReference type="ARBA" id="ARBA00023242"/>
    </source>
</evidence>
<dbReference type="GO" id="GO:0006605">
    <property type="term" value="P:protein targeting"/>
    <property type="evidence" value="ECO:0007669"/>
    <property type="project" value="InterPro"/>
</dbReference>
<evidence type="ECO:0000256" key="20">
    <source>
        <dbReference type="ARBA" id="ARBA00075574"/>
    </source>
</evidence>
<dbReference type="InterPro" id="IPR035979">
    <property type="entry name" value="RBD_domain_sf"/>
</dbReference>
<evidence type="ECO:0000313" key="25">
    <source>
        <dbReference type="EMBL" id="KAK9411793.1"/>
    </source>
</evidence>
<evidence type="ECO:0000256" key="4">
    <source>
        <dbReference type="ARBA" id="ARBA00007077"/>
    </source>
</evidence>
<comment type="caution">
    <text evidence="25">The sequence shown here is derived from an EMBL/GenBank/DDBJ whole genome shotgun (WGS) entry which is preliminary data.</text>
</comment>
<dbReference type="SMART" id="SM00360">
    <property type="entry name" value="RRM"/>
    <property type="match status" value="2"/>
</dbReference>
<dbReference type="Gene3D" id="1.20.960.10">
    <property type="entry name" value="Mitochondrial outer membrane translocase complex, subunit Tom20 domain"/>
    <property type="match status" value="1"/>
</dbReference>
<evidence type="ECO:0000256" key="11">
    <source>
        <dbReference type="ARBA" id="ARBA00022843"/>
    </source>
</evidence>
<evidence type="ECO:0000313" key="26">
    <source>
        <dbReference type="Proteomes" id="UP001474421"/>
    </source>
</evidence>
<dbReference type="InterPro" id="IPR023392">
    <property type="entry name" value="Tom20_dom_sf"/>
</dbReference>
<dbReference type="GO" id="GO:0030943">
    <property type="term" value="F:mitochondrion targeting sequence binding"/>
    <property type="evidence" value="ECO:0007669"/>
    <property type="project" value="TreeGrafter"/>
</dbReference>
<keyword evidence="5" id="KW-0813">Transport</keyword>
<evidence type="ECO:0000256" key="13">
    <source>
        <dbReference type="ARBA" id="ARBA00022927"/>
    </source>
</evidence>
<reference evidence="25 26" key="1">
    <citation type="journal article" date="2024" name="Proc. Natl. Acad. Sci. U.S.A.">
        <title>The genetic regulatory architecture and epigenomic basis for age-related changes in rattlesnake venom.</title>
        <authorList>
            <person name="Hogan M.P."/>
            <person name="Holding M.L."/>
            <person name="Nystrom G.S."/>
            <person name="Colston T.J."/>
            <person name="Bartlett D.A."/>
            <person name="Mason A.J."/>
            <person name="Ellsworth S.A."/>
            <person name="Rautsaw R.M."/>
            <person name="Lawrence K.C."/>
            <person name="Strickland J.L."/>
            <person name="He B."/>
            <person name="Fraser P."/>
            <person name="Margres M.J."/>
            <person name="Gilbert D.M."/>
            <person name="Gibbs H.L."/>
            <person name="Parkinson C.L."/>
            <person name="Rokyta D.R."/>
        </authorList>
    </citation>
    <scope>NUCLEOTIDE SEQUENCE [LARGE SCALE GENOMIC DNA]</scope>
    <source>
        <strain evidence="25">DRR0105</strain>
    </source>
</reference>
<dbReference type="AlphaFoldDB" id="A0AAW1CCJ6"/>
<dbReference type="GO" id="GO:0003723">
    <property type="term" value="F:RNA binding"/>
    <property type="evidence" value="ECO:0007669"/>
    <property type="project" value="UniProtKB-UniRule"/>
</dbReference>
<keyword evidence="26" id="KW-1185">Reference proteome</keyword>
<evidence type="ECO:0000256" key="1">
    <source>
        <dbReference type="ARBA" id="ARBA00004572"/>
    </source>
</evidence>
<dbReference type="Pfam" id="PF02064">
    <property type="entry name" value="MAS20"/>
    <property type="match status" value="1"/>
</dbReference>
<dbReference type="Gene3D" id="3.30.70.330">
    <property type="match status" value="2"/>
</dbReference>
<dbReference type="PROSITE" id="PS50102">
    <property type="entry name" value="RRM"/>
    <property type="match status" value="2"/>
</dbReference>
<dbReference type="InterPro" id="IPR012677">
    <property type="entry name" value="Nucleotide-bd_a/b_plait_sf"/>
</dbReference>
<dbReference type="Pfam" id="PF00076">
    <property type="entry name" value="RRM_1"/>
    <property type="match status" value="2"/>
</dbReference>
<evidence type="ECO:0000256" key="19">
    <source>
        <dbReference type="ARBA" id="ARBA00067871"/>
    </source>
</evidence>
<evidence type="ECO:0000256" key="2">
    <source>
        <dbReference type="ARBA" id="ARBA00004604"/>
    </source>
</evidence>
<dbReference type="PRINTS" id="PR00351">
    <property type="entry name" value="OM20RECEPTOR"/>
</dbReference>
<dbReference type="PRINTS" id="PR01989">
    <property type="entry name" value="EUOM20RECPTR"/>
</dbReference>
<evidence type="ECO:0000256" key="7">
    <source>
        <dbReference type="ARBA" id="ARBA00022553"/>
    </source>
</evidence>
<evidence type="ECO:0000256" key="14">
    <source>
        <dbReference type="ARBA" id="ARBA00022989"/>
    </source>
</evidence>
<feature type="region of interest" description="Disordered" evidence="22">
    <location>
        <begin position="1"/>
        <end position="25"/>
    </location>
</feature>
<keyword evidence="15" id="KW-0007">Acetylation</keyword>
<evidence type="ECO:0000256" key="23">
    <source>
        <dbReference type="SAM" id="Phobius"/>
    </source>
</evidence>
<keyword evidence="8 23" id="KW-0812">Transmembrane</keyword>
<dbReference type="CDD" id="cd12394">
    <property type="entry name" value="RRM1_RBM34"/>
    <property type="match status" value="1"/>
</dbReference>
<evidence type="ECO:0000256" key="9">
    <source>
        <dbReference type="ARBA" id="ARBA00022737"/>
    </source>
</evidence>
<keyword evidence="10" id="KW-1000">Mitochondrion outer membrane</keyword>
<evidence type="ECO:0000256" key="17">
    <source>
        <dbReference type="ARBA" id="ARBA00023136"/>
    </source>
</evidence>
<keyword evidence="18" id="KW-0539">Nucleus</keyword>
<evidence type="ECO:0000256" key="10">
    <source>
        <dbReference type="ARBA" id="ARBA00022787"/>
    </source>
</evidence>
<feature type="domain" description="RRM" evidence="24">
    <location>
        <begin position="170"/>
        <end position="265"/>
    </location>
</feature>
<keyword evidence="17 23" id="KW-0472">Membrane</keyword>
<dbReference type="GO" id="GO:0005742">
    <property type="term" value="C:mitochondrial outer membrane translocase complex"/>
    <property type="evidence" value="ECO:0007669"/>
    <property type="project" value="InterPro"/>
</dbReference>
<dbReference type="GO" id="GO:0030150">
    <property type="term" value="P:protein import into mitochondrial matrix"/>
    <property type="evidence" value="ECO:0007669"/>
    <property type="project" value="TreeGrafter"/>
</dbReference>
<comment type="subcellular location">
    <subcellularLocation>
        <location evidence="1">Mitochondrion outer membrane</location>
        <topology evidence="1">Single-pass membrane protein</topology>
    </subcellularLocation>
    <subcellularLocation>
        <location evidence="2">Nucleus</location>
        <location evidence="2">Nucleolus</location>
    </subcellularLocation>
</comment>
<dbReference type="FunFam" id="3.30.70.330:FF:000511">
    <property type="entry name" value="RNA binding motif protein 34"/>
    <property type="match status" value="1"/>
</dbReference>
<keyword evidence="6" id="KW-1017">Isopeptide bond</keyword>
<dbReference type="InterPro" id="IPR000504">
    <property type="entry name" value="RRM_dom"/>
</dbReference>
<accession>A0AAW1CCJ6</accession>
<feature type="transmembrane region" description="Helical" evidence="23">
    <location>
        <begin position="396"/>
        <end position="414"/>
    </location>
</feature>
<gene>
    <name evidence="25" type="ORF">NXF25_002968</name>
</gene>
<keyword evidence="7" id="KW-0597">Phosphoprotein</keyword>
<comment type="similarity">
    <text evidence="4">Belongs to the RRM RBM34 family.</text>
</comment>
<keyword evidence="13" id="KW-0653">Protein transport</keyword>
<evidence type="ECO:0000256" key="5">
    <source>
        <dbReference type="ARBA" id="ARBA00022448"/>
    </source>
</evidence>